<proteinExistence type="predicted"/>
<dbReference type="EMBL" id="PIPV01000028">
    <property type="protein sequence ID" value="RUO47389.1"/>
    <property type="molecule type" value="Genomic_DNA"/>
</dbReference>
<accession>A0A432XF51</accession>
<protein>
    <submittedName>
        <fullName evidence="1">Uncharacterized protein</fullName>
    </submittedName>
</protein>
<reference evidence="2" key="1">
    <citation type="journal article" date="2018" name="Front. Microbiol.">
        <title>Genome-Based Analysis Reveals the Taxonomy and Diversity of the Family Idiomarinaceae.</title>
        <authorList>
            <person name="Liu Y."/>
            <person name="Lai Q."/>
            <person name="Shao Z."/>
        </authorList>
    </citation>
    <scope>NUCLEOTIDE SEQUENCE [LARGE SCALE GENOMIC DNA]</scope>
    <source>
        <strain evidence="2">F23</strain>
    </source>
</reference>
<comment type="caution">
    <text evidence="1">The sequence shown here is derived from an EMBL/GenBank/DDBJ whole genome shotgun (WGS) entry which is preliminary data.</text>
</comment>
<name>A0A432XF51_9GAMM</name>
<organism evidence="1 2">
    <name type="scientific">Idiomarina fontislapidosi</name>
    <dbReference type="NCBI Taxonomy" id="263723"/>
    <lineage>
        <taxon>Bacteria</taxon>
        <taxon>Pseudomonadati</taxon>
        <taxon>Pseudomonadota</taxon>
        <taxon>Gammaproteobacteria</taxon>
        <taxon>Alteromonadales</taxon>
        <taxon>Idiomarinaceae</taxon>
        <taxon>Idiomarina</taxon>
    </lineage>
</organism>
<dbReference type="Proteomes" id="UP000287330">
    <property type="component" value="Unassembled WGS sequence"/>
</dbReference>
<sequence length="101" mass="11622">MFMPYCKTNFRTVPPERVEEVLSSLTKESFAGGQSAYQLDDGTFSIDAGENDIRAIYDQENAEIKFFCRYQRDMNFYDKKLMAFATKHGIDTKPCTASSEY</sequence>
<dbReference type="AlphaFoldDB" id="A0A432XF51"/>
<evidence type="ECO:0000313" key="2">
    <source>
        <dbReference type="Proteomes" id="UP000287330"/>
    </source>
</evidence>
<keyword evidence="2" id="KW-1185">Reference proteome</keyword>
<gene>
    <name evidence="1" type="ORF">CWE25_13350</name>
</gene>
<evidence type="ECO:0000313" key="1">
    <source>
        <dbReference type="EMBL" id="RUO47389.1"/>
    </source>
</evidence>